<dbReference type="InterPro" id="IPR052555">
    <property type="entry name" value="dCTP_Pyrophosphatase"/>
</dbReference>
<dbReference type="Pfam" id="PF12643">
    <property type="entry name" value="MazG-like"/>
    <property type="match status" value="1"/>
</dbReference>
<dbReference type="GO" id="GO:0009143">
    <property type="term" value="P:nucleoside triphosphate catabolic process"/>
    <property type="evidence" value="ECO:0007669"/>
    <property type="project" value="InterPro"/>
</dbReference>
<dbReference type="PIRSF" id="PIRSF029826">
    <property type="entry name" value="UCP029826_pph"/>
    <property type="match status" value="1"/>
</dbReference>
<dbReference type="RefSeq" id="WP_053796763.1">
    <property type="nucleotide sequence ID" value="NZ_JXCX01000010.1"/>
</dbReference>
<organism evidence="1 2">
    <name type="scientific">Apilactobacillus kunkeei</name>
    <dbReference type="NCBI Taxonomy" id="148814"/>
    <lineage>
        <taxon>Bacteria</taxon>
        <taxon>Bacillati</taxon>
        <taxon>Bacillota</taxon>
        <taxon>Bacilli</taxon>
        <taxon>Lactobacillales</taxon>
        <taxon>Lactobacillaceae</taxon>
        <taxon>Apilactobacillus</taxon>
    </lineage>
</organism>
<dbReference type="AlphaFoldDB" id="A0A0N0CRM7"/>
<dbReference type="SUPFAM" id="SSF101386">
    <property type="entry name" value="all-alpha NTP pyrophosphatases"/>
    <property type="match status" value="1"/>
</dbReference>
<gene>
    <name evidence="1" type="ORF">RZ72_00030</name>
</gene>
<comment type="caution">
    <text evidence="1">The sequence shown here is derived from an EMBL/GenBank/DDBJ whole genome shotgun (WGS) entry which is preliminary data.</text>
</comment>
<dbReference type="GO" id="GO:0047429">
    <property type="term" value="F:nucleoside triphosphate diphosphatase activity"/>
    <property type="evidence" value="ECO:0007669"/>
    <property type="project" value="InterPro"/>
</dbReference>
<dbReference type="PATRIC" id="fig|148814.19.peg.1000"/>
<dbReference type="Proteomes" id="UP000037749">
    <property type="component" value="Unassembled WGS sequence"/>
</dbReference>
<dbReference type="InterPro" id="IPR025984">
    <property type="entry name" value="DCTPP"/>
</dbReference>
<sequence length="102" mass="12194">MEYKDIIQELIEFRNDRGWNEYHTLISLSRALGIEASEVEKIFLWKKDDSSLSSTDKENLKLELADVLIYCYYMCEKLQVEPNDIIQDKININKGRNWKFDK</sequence>
<dbReference type="CDD" id="cd11537">
    <property type="entry name" value="NTP-PPase_RS21-C6_like"/>
    <property type="match status" value="1"/>
</dbReference>
<keyword evidence="1" id="KW-0378">Hydrolase</keyword>
<reference evidence="1 2" key="1">
    <citation type="journal article" date="2015" name="Genome Biol. Evol.">
        <title>Functionally Structured Genomes in Lactobacillus kunkeei Colonizing the Honey Crop and Food Products of Honeybees and Stingless Bees.</title>
        <authorList>
            <person name="Tamarit D."/>
            <person name="Ellegaard K.M."/>
            <person name="Wikander J."/>
            <person name="Olofsson T."/>
            <person name="Vasquez A."/>
            <person name="Andersson S.G."/>
        </authorList>
    </citation>
    <scope>NUCLEOTIDE SEQUENCE [LARGE SCALE GENOMIC DNA]</scope>
    <source>
        <strain evidence="1 2">LAla</strain>
    </source>
</reference>
<protein>
    <submittedName>
        <fullName evidence="1">MazG nucleotide pyrophosphohydrolase</fullName>
    </submittedName>
</protein>
<dbReference type="PANTHER" id="PTHR46523">
    <property type="entry name" value="DCTP PYROPHOSPHATASE 1"/>
    <property type="match status" value="1"/>
</dbReference>
<evidence type="ECO:0000313" key="2">
    <source>
        <dbReference type="Proteomes" id="UP000037749"/>
    </source>
</evidence>
<dbReference type="PANTHER" id="PTHR46523:SF1">
    <property type="entry name" value="DCTP PYROPHOSPHATASE 1"/>
    <property type="match status" value="1"/>
</dbReference>
<name>A0A0N0CRM7_9LACO</name>
<dbReference type="Gene3D" id="1.10.287.1080">
    <property type="entry name" value="MazG-like"/>
    <property type="match status" value="1"/>
</dbReference>
<dbReference type="EMBL" id="JXCZ01000032">
    <property type="protein sequence ID" value="KOY78863.1"/>
    <property type="molecule type" value="Genomic_DNA"/>
</dbReference>
<accession>A0A0N0CRM7</accession>
<proteinExistence type="predicted"/>
<evidence type="ECO:0000313" key="1">
    <source>
        <dbReference type="EMBL" id="KOY78863.1"/>
    </source>
</evidence>